<protein>
    <submittedName>
        <fullName evidence="1">Uncharacterized protein</fullName>
    </submittedName>
</protein>
<name>I4CCG5_DESTA</name>
<evidence type="ECO:0000313" key="2">
    <source>
        <dbReference type="Proteomes" id="UP000006055"/>
    </source>
</evidence>
<sequence>MHPVIENWSIVVAGVWNTAIFSPPWMGGKLKELFGYTHVSLEFMTDQRGTQVNFSTDHFIVNPQPSALIVAMKQIDDKSLLWAEQLVEDLLRTLPHTPVSAFGLNFAFTDEALNSELISLFRLSDADRLAENNYRTTSLSIQRSLQLDDAKLNAMLTMTEDDSLSVRLNFHHDVANAEEAWTRLTGRTLLYKADGLNFLQNVYGLRVKGTL</sequence>
<dbReference type="EMBL" id="CP003360">
    <property type="protein sequence ID" value="AFM27256.1"/>
    <property type="molecule type" value="Genomic_DNA"/>
</dbReference>
<gene>
    <name evidence="1" type="ordered locus">Desti_4632</name>
</gene>
<dbReference type="Proteomes" id="UP000006055">
    <property type="component" value="Chromosome"/>
</dbReference>
<accession>I4CCG5</accession>
<evidence type="ECO:0000313" key="1">
    <source>
        <dbReference type="EMBL" id="AFM27256.1"/>
    </source>
</evidence>
<dbReference type="AlphaFoldDB" id="I4CCG5"/>
<dbReference type="KEGG" id="dti:Desti_4632"/>
<dbReference type="STRING" id="706587.Desti_4632"/>
<dbReference type="HOGENOM" id="CLU_1238306_0_0_7"/>
<organism evidence="1 2">
    <name type="scientific">Desulfomonile tiedjei (strain ATCC 49306 / DSM 6799 / DCB-1)</name>
    <dbReference type="NCBI Taxonomy" id="706587"/>
    <lineage>
        <taxon>Bacteria</taxon>
        <taxon>Pseudomonadati</taxon>
        <taxon>Thermodesulfobacteriota</taxon>
        <taxon>Desulfomonilia</taxon>
        <taxon>Desulfomonilales</taxon>
        <taxon>Desulfomonilaceae</taxon>
        <taxon>Desulfomonile</taxon>
    </lineage>
</organism>
<proteinExistence type="predicted"/>
<keyword evidence="2" id="KW-1185">Reference proteome</keyword>
<reference evidence="2" key="1">
    <citation type="submission" date="2012-06" db="EMBL/GenBank/DDBJ databases">
        <title>Complete sequence of chromosome of Desulfomonile tiedjei DSM 6799.</title>
        <authorList>
            <person name="Lucas S."/>
            <person name="Copeland A."/>
            <person name="Lapidus A."/>
            <person name="Glavina del Rio T."/>
            <person name="Dalin E."/>
            <person name="Tice H."/>
            <person name="Bruce D."/>
            <person name="Goodwin L."/>
            <person name="Pitluck S."/>
            <person name="Peters L."/>
            <person name="Ovchinnikova G."/>
            <person name="Zeytun A."/>
            <person name="Lu M."/>
            <person name="Kyrpides N."/>
            <person name="Mavromatis K."/>
            <person name="Ivanova N."/>
            <person name="Brettin T."/>
            <person name="Detter J.C."/>
            <person name="Han C."/>
            <person name="Larimer F."/>
            <person name="Land M."/>
            <person name="Hauser L."/>
            <person name="Markowitz V."/>
            <person name="Cheng J.-F."/>
            <person name="Hugenholtz P."/>
            <person name="Woyke T."/>
            <person name="Wu D."/>
            <person name="Spring S."/>
            <person name="Schroeder M."/>
            <person name="Brambilla E."/>
            <person name="Klenk H.-P."/>
            <person name="Eisen J.A."/>
        </authorList>
    </citation>
    <scope>NUCLEOTIDE SEQUENCE [LARGE SCALE GENOMIC DNA]</scope>
    <source>
        <strain evidence="2">ATCC 49306 / DSM 6799 / DCB-1</strain>
    </source>
</reference>